<evidence type="ECO:0000313" key="1">
    <source>
        <dbReference type="EMBL" id="OLQ01611.1"/>
    </source>
</evidence>
<name>A0A1Q9E2I2_SYMMI</name>
<comment type="caution">
    <text evidence="1">The sequence shown here is derived from an EMBL/GenBank/DDBJ whole genome shotgun (WGS) entry which is preliminary data.</text>
</comment>
<dbReference type="EMBL" id="LSRX01000286">
    <property type="protein sequence ID" value="OLQ01611.1"/>
    <property type="molecule type" value="Genomic_DNA"/>
</dbReference>
<protein>
    <submittedName>
        <fullName evidence="1">Uncharacterized protein</fullName>
    </submittedName>
</protein>
<dbReference type="OrthoDB" id="10626726at2759"/>
<keyword evidence="2" id="KW-1185">Reference proteome</keyword>
<reference evidence="1 2" key="1">
    <citation type="submission" date="2016-02" db="EMBL/GenBank/DDBJ databases">
        <title>Genome analysis of coral dinoflagellate symbionts highlights evolutionary adaptations to a symbiotic lifestyle.</title>
        <authorList>
            <person name="Aranda M."/>
            <person name="Li Y."/>
            <person name="Liew Y.J."/>
            <person name="Baumgarten S."/>
            <person name="Simakov O."/>
            <person name="Wilson M."/>
            <person name="Piel J."/>
            <person name="Ashoor H."/>
            <person name="Bougouffa S."/>
            <person name="Bajic V.B."/>
            <person name="Ryu T."/>
            <person name="Ravasi T."/>
            <person name="Bayer T."/>
            <person name="Micklem G."/>
            <person name="Kim H."/>
            <person name="Bhak J."/>
            <person name="Lajeunesse T.C."/>
            <person name="Voolstra C.R."/>
        </authorList>
    </citation>
    <scope>NUCLEOTIDE SEQUENCE [LARGE SCALE GENOMIC DNA]</scope>
    <source>
        <strain evidence="1 2">CCMP2467</strain>
    </source>
</reference>
<sequence length="127" mass="14276">MSGADDPWIGSRGRAFSHATASSAAFCAKQEIEGVSQWRQRELTDRGEDLLVQSVRRVVNILALPFSPQTSIKVSWNLFSVASSQQYHIAPHSFFPCRDMGDLDDDSFDLLEDRLCQSSTTQRDQHD</sequence>
<organism evidence="1 2">
    <name type="scientific">Symbiodinium microadriaticum</name>
    <name type="common">Dinoflagellate</name>
    <name type="synonym">Zooxanthella microadriatica</name>
    <dbReference type="NCBI Taxonomy" id="2951"/>
    <lineage>
        <taxon>Eukaryota</taxon>
        <taxon>Sar</taxon>
        <taxon>Alveolata</taxon>
        <taxon>Dinophyceae</taxon>
        <taxon>Suessiales</taxon>
        <taxon>Symbiodiniaceae</taxon>
        <taxon>Symbiodinium</taxon>
    </lineage>
</organism>
<proteinExistence type="predicted"/>
<gene>
    <name evidence="1" type="ORF">AK812_SmicGene15639</name>
</gene>
<dbReference type="AlphaFoldDB" id="A0A1Q9E2I2"/>
<accession>A0A1Q9E2I2</accession>
<evidence type="ECO:0000313" key="2">
    <source>
        <dbReference type="Proteomes" id="UP000186817"/>
    </source>
</evidence>
<dbReference type="Proteomes" id="UP000186817">
    <property type="component" value="Unassembled WGS sequence"/>
</dbReference>